<dbReference type="eggNOG" id="COG3266">
    <property type="taxonomic scope" value="Bacteria"/>
</dbReference>
<keyword evidence="1" id="KW-0732">Signal</keyword>
<reference evidence="2 3" key="1">
    <citation type="journal article" date="2010" name="J. Bacteriol.">
        <title>Complete genome sequence of "Candidatus Puniceispirillum marinum" IMCC1322, a representative of the SAR116 clade in the Alphaproteobacteria.</title>
        <authorList>
            <person name="Oh H.M."/>
            <person name="Kwon K.K."/>
            <person name="Kang I."/>
            <person name="Kang S.G."/>
            <person name="Lee J.H."/>
            <person name="Kim S.J."/>
            <person name="Cho J.C."/>
        </authorList>
    </citation>
    <scope>NUCLEOTIDE SEQUENCE [LARGE SCALE GENOMIC DNA]</scope>
    <source>
        <strain evidence="2 3">IMCC1322</strain>
    </source>
</reference>
<dbReference type="AlphaFoldDB" id="D5BUJ0"/>
<accession>D5BUJ0</accession>
<evidence type="ECO:0000313" key="3">
    <source>
        <dbReference type="Proteomes" id="UP000007460"/>
    </source>
</evidence>
<evidence type="ECO:0000313" key="2">
    <source>
        <dbReference type="EMBL" id="ADE39937.1"/>
    </source>
</evidence>
<sequence>MSIWINLGFLLSLAVVTSLALSDHPLVSSDQTIAEPIKKTLKTPDIKLNLNTADAQGKPTKKPILQLASLPKPPQTLWEEVDSPNPSNAAQTEPIVQKLAGEQMKKKNLAGSTLLKSALLTEKQRAKPIVAVLASPVISPATSPTVSPATLIPSPVITSTKNSAKSKRETSKIQPLRKTKIPATLPAEAPLVNKSMAVQKPSTIQVNLSSDDMAIARRQIDMGEEAPSLEFLWPANQSSHRQIYHTLTQCLGMIVGHIDHKGQVAVPSGQASRRFNREIHSPLLRSFEQPITAQEVNLLAGLRHNIKGGKFIRIFRKNTDIRLLARLRNMTQNKKNMRHQNISGQIKAEYLLAHDGLFLDQVTHNGQPLTGRIRLYNGQCS</sequence>
<dbReference type="Proteomes" id="UP000007460">
    <property type="component" value="Chromosome"/>
</dbReference>
<dbReference type="HOGENOM" id="CLU_725355_0_0_5"/>
<dbReference type="KEGG" id="apb:SAR116_1694"/>
<name>D5BUJ0_PUNMI</name>
<keyword evidence="3" id="KW-1185">Reference proteome</keyword>
<dbReference type="STRING" id="488538.SAR116_1694"/>
<gene>
    <name evidence="2" type="ordered locus">SAR116_1694</name>
</gene>
<evidence type="ECO:0000256" key="1">
    <source>
        <dbReference type="SAM" id="SignalP"/>
    </source>
</evidence>
<dbReference type="EMBL" id="CP001751">
    <property type="protein sequence ID" value="ADE39937.1"/>
    <property type="molecule type" value="Genomic_DNA"/>
</dbReference>
<feature type="chain" id="PRO_5003069251" evidence="1">
    <location>
        <begin position="21"/>
        <end position="381"/>
    </location>
</feature>
<organism evidence="2 3">
    <name type="scientific">Puniceispirillum marinum (strain IMCC1322)</name>
    <dbReference type="NCBI Taxonomy" id="488538"/>
    <lineage>
        <taxon>Bacteria</taxon>
        <taxon>Pseudomonadati</taxon>
        <taxon>Pseudomonadota</taxon>
        <taxon>Alphaproteobacteria</taxon>
        <taxon>Candidatus Puniceispirillales</taxon>
        <taxon>Candidatus Puniceispirillaceae</taxon>
        <taxon>Candidatus Puniceispirillum</taxon>
    </lineage>
</organism>
<protein>
    <submittedName>
        <fullName evidence="2">Uncharacterized protein</fullName>
    </submittedName>
</protein>
<feature type="signal peptide" evidence="1">
    <location>
        <begin position="1"/>
        <end position="20"/>
    </location>
</feature>
<proteinExistence type="predicted"/>